<name>A0AA35PVI4_9SAUR</name>
<keyword evidence="3 7" id="KW-1133">Transmembrane helix</keyword>
<keyword evidence="9" id="KW-1185">Reference proteome</keyword>
<keyword evidence="2 7" id="KW-0812">Transmembrane</keyword>
<feature type="region of interest" description="Disordered" evidence="6">
    <location>
        <begin position="468"/>
        <end position="504"/>
    </location>
</feature>
<feature type="region of interest" description="Disordered" evidence="6">
    <location>
        <begin position="617"/>
        <end position="651"/>
    </location>
</feature>
<evidence type="ECO:0000256" key="1">
    <source>
        <dbReference type="ARBA" id="ARBA00004141"/>
    </source>
</evidence>
<feature type="transmembrane region" description="Helical" evidence="7">
    <location>
        <begin position="94"/>
        <end position="115"/>
    </location>
</feature>
<dbReference type="Pfam" id="PF04103">
    <property type="entry name" value="CD20"/>
    <property type="match status" value="1"/>
</dbReference>
<evidence type="ECO:0000256" key="3">
    <source>
        <dbReference type="ARBA" id="ARBA00022989"/>
    </source>
</evidence>
<dbReference type="InterPro" id="IPR007237">
    <property type="entry name" value="CD20-like"/>
</dbReference>
<dbReference type="InterPro" id="IPR030431">
    <property type="entry name" value="ENTREP1-3"/>
</dbReference>
<sequence>MPSRSDSSYSLTARTTSRSFTHLRVRRAWLQIILLLGFVQMILGVLIVTLSLLVTTNMPSQSHIRNACPIWAGFPLAFSGVVGIVSWRRPFTPVITFFTLLSVLGVMLTLAGSILSCQNAQQQVKSLEACEPVRQRDRYAVWKEQGIRSLDLQPGQCSHHSQVLGSCGSNAELDPNCSKVRLVLKDLLFSVCGLTVFAIVVCTLSAIMCCIQIFSFDILYALSPPRSSSVTLDCTSPPDTFLQHMLDLEEFVPPVPPPPYYPPEYTCSSETDAQSITYNGSMDSPVPLYPTDFPPSYEAVMGLHGDSQVTLFDSQFTDTSHGPCSCNRVPSVVLSGEAVSMDSGSLIMSEIVDIPGDSSPSEDSCLLDASGSVCSVDYVLFRSIQRSRADYCLSVDCGQCGLHPQSPTLQGPFEETPQARLRGERSYSCSTPGSTGYEGLPEAGSAHTHSCQRLESLGQSAGPCFPEVRVKPKASLPGRKGAGRQRRSSEASYQLPSVRGPLLRSHSDPGILTACENEADFQEVFCAKASEEDGPNSSADTGPCSEACLLHPSLCELPLRARLAGKAKLEVPRKAPLQHLSKTGTRSLGDLKVCRGTRGLVARFLHRSKRNLALAGAEMAGRSSTPGRKQVPRQRLERSSPEGIHLQSCGDLSSTSSLRRLLSGRRLERRRPHSLSGLVRESNLSPWGGCKSPAAKSLPSASWWLLEGEKDTDSPLAGCKETSRWTSFSLVHPRPALTPFGLQRHDGVLPSQTSGFALAARSSWSDG</sequence>
<dbReference type="PANTHER" id="PTHR17615:SF7">
    <property type="entry name" value="PROTEIN ENTREP3"/>
    <property type="match status" value="1"/>
</dbReference>
<feature type="transmembrane region" description="Helical" evidence="7">
    <location>
        <begin position="28"/>
        <end position="55"/>
    </location>
</feature>
<protein>
    <submittedName>
        <fullName evidence="8">Protein FAM189B isoform X1</fullName>
    </submittedName>
</protein>
<proteinExistence type="inferred from homology"/>
<evidence type="ECO:0000256" key="4">
    <source>
        <dbReference type="ARBA" id="ARBA00023136"/>
    </source>
</evidence>
<evidence type="ECO:0000256" key="6">
    <source>
        <dbReference type="SAM" id="MobiDB-lite"/>
    </source>
</evidence>
<evidence type="ECO:0000256" key="7">
    <source>
        <dbReference type="SAM" id="Phobius"/>
    </source>
</evidence>
<dbReference type="EMBL" id="OX395143">
    <property type="protein sequence ID" value="CAI5798292.1"/>
    <property type="molecule type" value="Genomic_DNA"/>
</dbReference>
<keyword evidence="4 7" id="KW-0472">Membrane</keyword>
<feature type="transmembrane region" description="Helical" evidence="7">
    <location>
        <begin position="187"/>
        <end position="214"/>
    </location>
</feature>
<accession>A0AA35PVI4</accession>
<reference evidence="8" key="1">
    <citation type="submission" date="2022-12" db="EMBL/GenBank/DDBJ databases">
        <authorList>
            <person name="Alioto T."/>
            <person name="Alioto T."/>
            <person name="Gomez Garrido J."/>
        </authorList>
    </citation>
    <scope>NUCLEOTIDE SEQUENCE</scope>
</reference>
<feature type="region of interest" description="Disordered" evidence="6">
    <location>
        <begin position="422"/>
        <end position="445"/>
    </location>
</feature>
<feature type="transmembrane region" description="Helical" evidence="7">
    <location>
        <begin position="67"/>
        <end position="88"/>
    </location>
</feature>
<evidence type="ECO:0000256" key="2">
    <source>
        <dbReference type="ARBA" id="ARBA00022692"/>
    </source>
</evidence>
<organism evidence="8 9">
    <name type="scientific">Podarcis lilfordi</name>
    <name type="common">Lilford's wall lizard</name>
    <dbReference type="NCBI Taxonomy" id="74358"/>
    <lineage>
        <taxon>Eukaryota</taxon>
        <taxon>Metazoa</taxon>
        <taxon>Chordata</taxon>
        <taxon>Craniata</taxon>
        <taxon>Vertebrata</taxon>
        <taxon>Euteleostomi</taxon>
        <taxon>Lepidosauria</taxon>
        <taxon>Squamata</taxon>
        <taxon>Bifurcata</taxon>
        <taxon>Unidentata</taxon>
        <taxon>Episquamata</taxon>
        <taxon>Laterata</taxon>
        <taxon>Lacertibaenia</taxon>
        <taxon>Lacertidae</taxon>
        <taxon>Podarcis</taxon>
    </lineage>
</organism>
<evidence type="ECO:0000313" key="9">
    <source>
        <dbReference type="Proteomes" id="UP001178461"/>
    </source>
</evidence>
<evidence type="ECO:0000256" key="5">
    <source>
        <dbReference type="ARBA" id="ARBA00034309"/>
    </source>
</evidence>
<dbReference type="AlphaFoldDB" id="A0AA35PVI4"/>
<comment type="similarity">
    <text evidence="5">Belongs to the ENTREP family.</text>
</comment>
<dbReference type="Proteomes" id="UP001178461">
    <property type="component" value="Chromosome 16"/>
</dbReference>
<dbReference type="PANTHER" id="PTHR17615">
    <property type="entry name" value="PROTEIN FAM189A"/>
    <property type="match status" value="1"/>
</dbReference>
<gene>
    <name evidence="8" type="ORF">PODLI_1B035419</name>
</gene>
<evidence type="ECO:0000313" key="8">
    <source>
        <dbReference type="EMBL" id="CAI5798292.1"/>
    </source>
</evidence>
<comment type="subcellular location">
    <subcellularLocation>
        <location evidence="1">Membrane</location>
        <topology evidence="1">Multi-pass membrane protein</topology>
    </subcellularLocation>
</comment>
<dbReference type="GO" id="GO:0016020">
    <property type="term" value="C:membrane"/>
    <property type="evidence" value="ECO:0007669"/>
    <property type="project" value="UniProtKB-SubCell"/>
</dbReference>